<evidence type="ECO:0000259" key="4">
    <source>
        <dbReference type="PROSITE" id="PS50196"/>
    </source>
</evidence>
<dbReference type="PROSITE" id="PS50196">
    <property type="entry name" value="RANBD1"/>
    <property type="match status" value="1"/>
</dbReference>
<keyword evidence="2" id="KW-0539">Nucleus</keyword>
<dbReference type="GeneTree" id="ENSGT00940000158588"/>
<sequence>MADLNPAIAPPVFVFQKDKAQKRSADGSSPEDGEDSDKDEGSYCPPVKRERTSSFPPPHSVPKNNVFMPSSFCQSPTGNSDSEPEEKPVGFRLKPPTLIHGQAPSSGIPSQKPKEQQRSVLRPAVLQAPPLKLHLETSKRHSVAPNNNTEDKSKDNVPLDSQSECTNYFLQYISTPSSKNATNSTDSGAKFVFGQNMSERVLSPPKAESQSEENKEVLPAPASEPSLQEATPEKVNVVSESLEESAAAYTKATAKKCILEKVDVKTGEESESNVLQMQCKLYVFEKTTQSWIERGRGLLRLNDMASTDDGTLQSRLVMRTQGSLRLILNTKLWPQMQVDKASEKGVRITAMDTEDQGVKVFLISGSSKDIGQLAAALHHRILALKSRAEQEPETQPTTIPDAEVPRSNEDDSDEEENASAAASAATPATSQ</sequence>
<proteinExistence type="predicted"/>
<dbReference type="Proteomes" id="UP000005226">
    <property type="component" value="Chromosome 22"/>
</dbReference>
<reference evidence="5" key="2">
    <citation type="submission" date="2025-08" db="UniProtKB">
        <authorList>
            <consortium name="Ensembl"/>
        </authorList>
    </citation>
    <scope>IDENTIFICATION</scope>
</reference>
<organism evidence="5 6">
    <name type="scientific">Takifugu rubripes</name>
    <name type="common">Japanese pufferfish</name>
    <name type="synonym">Fugu rubripes</name>
    <dbReference type="NCBI Taxonomy" id="31033"/>
    <lineage>
        <taxon>Eukaryota</taxon>
        <taxon>Metazoa</taxon>
        <taxon>Chordata</taxon>
        <taxon>Craniata</taxon>
        <taxon>Vertebrata</taxon>
        <taxon>Euteleostomi</taxon>
        <taxon>Actinopterygii</taxon>
        <taxon>Neopterygii</taxon>
        <taxon>Teleostei</taxon>
        <taxon>Neoteleostei</taxon>
        <taxon>Acanthomorphata</taxon>
        <taxon>Eupercaria</taxon>
        <taxon>Tetraodontiformes</taxon>
        <taxon>Tetradontoidea</taxon>
        <taxon>Tetraodontidae</taxon>
        <taxon>Takifugu</taxon>
    </lineage>
</organism>
<dbReference type="PANTHER" id="PTHR23138">
    <property type="entry name" value="RAN BINDING PROTEIN"/>
    <property type="match status" value="1"/>
</dbReference>
<feature type="region of interest" description="Disordered" evidence="3">
    <location>
        <begin position="386"/>
        <end position="431"/>
    </location>
</feature>
<evidence type="ECO:0000256" key="3">
    <source>
        <dbReference type="SAM" id="MobiDB-lite"/>
    </source>
</evidence>
<comment type="subcellular location">
    <subcellularLocation>
        <location evidence="1">Nucleus</location>
    </subcellularLocation>
</comment>
<dbReference type="PANTHER" id="PTHR23138:SF142">
    <property type="entry name" value="RAN-BINDING PROTEIN 3B-RELATED"/>
    <property type="match status" value="1"/>
</dbReference>
<evidence type="ECO:0000313" key="6">
    <source>
        <dbReference type="Proteomes" id="UP000005226"/>
    </source>
</evidence>
<evidence type="ECO:0000256" key="2">
    <source>
        <dbReference type="ARBA" id="ARBA00023242"/>
    </source>
</evidence>
<dbReference type="GO" id="GO:0006611">
    <property type="term" value="P:protein export from nucleus"/>
    <property type="evidence" value="ECO:0007669"/>
    <property type="project" value="TreeGrafter"/>
</dbReference>
<dbReference type="GO" id="GO:0005737">
    <property type="term" value="C:cytoplasm"/>
    <property type="evidence" value="ECO:0007669"/>
    <property type="project" value="UniProtKB-SubCell"/>
</dbReference>
<dbReference type="CDD" id="cd13180">
    <property type="entry name" value="RanBD_RanBP3"/>
    <property type="match status" value="1"/>
</dbReference>
<reference evidence="5" key="3">
    <citation type="submission" date="2025-09" db="UniProtKB">
        <authorList>
            <consortium name="Ensembl"/>
        </authorList>
    </citation>
    <scope>IDENTIFICATION</scope>
</reference>
<feature type="region of interest" description="Disordered" evidence="3">
    <location>
        <begin position="201"/>
        <end position="234"/>
    </location>
</feature>
<feature type="domain" description="RanBD1" evidence="4">
    <location>
        <begin position="260"/>
        <end position="339"/>
    </location>
</feature>
<dbReference type="AlphaFoldDB" id="A0A674NMV3"/>
<keyword evidence="6" id="KW-1185">Reference proteome</keyword>
<feature type="region of interest" description="Disordered" evidence="3">
    <location>
        <begin position="1"/>
        <end position="159"/>
    </location>
</feature>
<dbReference type="Gene3D" id="2.30.29.30">
    <property type="entry name" value="Pleckstrin-homology domain (PH domain)/Phosphotyrosine-binding domain (PTB)"/>
    <property type="match status" value="1"/>
</dbReference>
<gene>
    <name evidence="5" type="primary">ranbp3b</name>
</gene>
<dbReference type="SUPFAM" id="SSF50729">
    <property type="entry name" value="PH domain-like"/>
    <property type="match status" value="1"/>
</dbReference>
<accession>A0A674NMV3</accession>
<dbReference type="GO" id="GO:0005634">
    <property type="term" value="C:nucleus"/>
    <property type="evidence" value="ECO:0007669"/>
    <property type="project" value="UniProtKB-SubCell"/>
</dbReference>
<dbReference type="InterPro" id="IPR045255">
    <property type="entry name" value="RanBP1-like"/>
</dbReference>
<name>A0A674NMV3_TAKRU</name>
<dbReference type="Ensembl" id="ENSTRUT00000084193.1">
    <property type="protein sequence ID" value="ENSTRUP00000074414.1"/>
    <property type="gene ID" value="ENSTRUG00000011329.3"/>
</dbReference>
<feature type="compositionally biased region" description="Basic and acidic residues" evidence="3">
    <location>
        <begin position="16"/>
        <end position="25"/>
    </location>
</feature>
<evidence type="ECO:0000313" key="5">
    <source>
        <dbReference type="Ensembl" id="ENSTRUP00000074414.1"/>
    </source>
</evidence>
<feature type="compositionally biased region" description="Polar residues" evidence="3">
    <location>
        <begin position="67"/>
        <end position="81"/>
    </location>
</feature>
<evidence type="ECO:0000256" key="1">
    <source>
        <dbReference type="ARBA" id="ARBA00004123"/>
    </source>
</evidence>
<dbReference type="SMART" id="SM00160">
    <property type="entry name" value="RanBD"/>
    <property type="match status" value="1"/>
</dbReference>
<dbReference type="Pfam" id="PF00638">
    <property type="entry name" value="Ran_BP1"/>
    <property type="match status" value="1"/>
</dbReference>
<dbReference type="InterPro" id="IPR000156">
    <property type="entry name" value="Ran_bind_dom"/>
</dbReference>
<protein>
    <submittedName>
        <fullName evidence="5">RAN binding protein 3b</fullName>
    </submittedName>
</protein>
<feature type="compositionally biased region" description="Acidic residues" evidence="3">
    <location>
        <begin position="29"/>
        <end position="38"/>
    </location>
</feature>
<dbReference type="InterPro" id="IPR011993">
    <property type="entry name" value="PH-like_dom_sf"/>
</dbReference>
<reference evidence="5 6" key="1">
    <citation type="journal article" date="2011" name="Genome Biol. Evol.">
        <title>Integration of the genetic map and genome assembly of fugu facilitates insights into distinct features of genome evolution in teleosts and mammals.</title>
        <authorList>
            <person name="Kai W."/>
            <person name="Kikuchi K."/>
            <person name="Tohari S."/>
            <person name="Chew A.K."/>
            <person name="Tay A."/>
            <person name="Fujiwara A."/>
            <person name="Hosoya S."/>
            <person name="Suetake H."/>
            <person name="Naruse K."/>
            <person name="Brenner S."/>
            <person name="Suzuki Y."/>
            <person name="Venkatesh B."/>
        </authorList>
    </citation>
    <scope>NUCLEOTIDE SEQUENCE [LARGE SCALE GENOMIC DNA]</scope>
</reference>